<keyword evidence="8 9" id="KW-0137">Centromere</keyword>
<dbReference type="GO" id="GO:0051301">
    <property type="term" value="P:cell division"/>
    <property type="evidence" value="ECO:0007669"/>
    <property type="project" value="UniProtKB-UniRule"/>
</dbReference>
<dbReference type="KEGG" id="aali:118459355"/>
<evidence type="ECO:0000256" key="7">
    <source>
        <dbReference type="ARBA" id="ARBA00023306"/>
    </source>
</evidence>
<evidence type="ECO:0000256" key="2">
    <source>
        <dbReference type="ARBA" id="ARBA00009062"/>
    </source>
</evidence>
<accession>A0A182FQ61</accession>
<dbReference type="VEuPathDB" id="VectorBase:AALB008680"/>
<protein>
    <recommendedName>
        <fullName evidence="9">Protein zwilch</fullName>
    </recommendedName>
</protein>
<proteinExistence type="inferred from homology"/>
<dbReference type="VEuPathDB" id="VectorBase:AALB20_036491"/>
<dbReference type="PANTHER" id="PTHR15995:SF1">
    <property type="entry name" value="PROTEIN ZWILCH HOMOLOG"/>
    <property type="match status" value="1"/>
</dbReference>
<organism evidence="10 11">
    <name type="scientific">Anopheles albimanus</name>
    <name type="common">New world malaria mosquito</name>
    <dbReference type="NCBI Taxonomy" id="7167"/>
    <lineage>
        <taxon>Eukaryota</taxon>
        <taxon>Metazoa</taxon>
        <taxon>Ecdysozoa</taxon>
        <taxon>Arthropoda</taxon>
        <taxon>Hexapoda</taxon>
        <taxon>Insecta</taxon>
        <taxon>Pterygota</taxon>
        <taxon>Neoptera</taxon>
        <taxon>Endopterygota</taxon>
        <taxon>Diptera</taxon>
        <taxon>Nematocera</taxon>
        <taxon>Culicoidea</taxon>
        <taxon>Culicidae</taxon>
        <taxon>Anophelinae</taxon>
        <taxon>Anopheles</taxon>
    </lineage>
</organism>
<sequence length="634" mass="72444">MSDLVNVYALLQSKFPENNFSLRYPPTYIRELTQNSDKIIFAFVEHDVPIKQERDMYANSPPIKDSSASDKLDLTGSPLKDDVILEELELTGEDIGSTKLWTNEEETLGPLSTEAARSLLQNYINQDCRIGSGELWALCSGTDMDRTVLLQLTVYQADAKNNRKFGRGIVRFAGQRPCASITLAELRSIHRQRAVGMTPSPKIHIRQWYSVHPQITIRLSWHTMTENASFTAESKASVRISQRLAIINIGNYTKYGSPTEYLWQQLQRLALLSEKIVDIRANRVSGYEMYGYNSNPETVEFIKEKVNSILCKFQAVELPDFTFTTIANMVEQVRNRNLTDVMERLFDVLILDLNYDDLKSCIDYIFQLAAHANIVNIPSKGTRFAHLIQAMIEDVPTLASAEPYELLLEVGFTKLMHDYQLIFAECGFYELDFESLFQGQLTNARKSRYNADSVRSEGKSISKPSANGRAGGLSQLVQGSDMLVIEKSIPVRHFDEDEVNMKLSRLAQVHLLVDHLLSLEEFINIPSIYGPVCEAYLAQRPLSYHQVYNRDSDLLELDVSEGQLISLTHQLLPYARRVSMSSSNMVQKLETVFYQNAQPILPDRFYPHFRPQEDSATSDEQMFWCLEYDRIERL</sequence>
<evidence type="ECO:0000256" key="1">
    <source>
        <dbReference type="ARBA" id="ARBA00004629"/>
    </source>
</evidence>
<dbReference type="GO" id="GO:0034501">
    <property type="term" value="P:protein localization to kinetochore"/>
    <property type="evidence" value="ECO:0007669"/>
    <property type="project" value="UniProtKB-UniRule"/>
</dbReference>
<dbReference type="CTD" id="55055"/>
<reference evidence="10" key="2">
    <citation type="submission" date="2022-08" db="UniProtKB">
        <authorList>
            <consortium name="EnsemblMetazoa"/>
        </authorList>
    </citation>
    <scope>IDENTIFICATION</scope>
    <source>
        <strain evidence="10">STECLA/ALBI9_A</strain>
    </source>
</reference>
<dbReference type="GO" id="GO:0007094">
    <property type="term" value="P:mitotic spindle assembly checkpoint signaling"/>
    <property type="evidence" value="ECO:0007669"/>
    <property type="project" value="UniProtKB-UniRule"/>
</dbReference>
<dbReference type="EnsemblMetazoa" id="AALB008680-RA">
    <property type="protein sequence ID" value="AALB008680-PA"/>
    <property type="gene ID" value="AALB008680"/>
</dbReference>
<evidence type="ECO:0000256" key="4">
    <source>
        <dbReference type="ARBA" id="ARBA00022618"/>
    </source>
</evidence>
<evidence type="ECO:0000313" key="10">
    <source>
        <dbReference type="EnsemblMetazoa" id="AALB008680-PA"/>
    </source>
</evidence>
<evidence type="ECO:0000256" key="9">
    <source>
        <dbReference type="RuleBase" id="RU369076"/>
    </source>
</evidence>
<dbReference type="OrthoDB" id="5556307at2759"/>
<dbReference type="AlphaFoldDB" id="A0A182FQ61"/>
<keyword evidence="7 9" id="KW-0131">Cell cycle</keyword>
<comment type="function">
    <text evidence="9">Essential component of the mitotic checkpoint, which prevents cells from prematurely exiting mitosis. Required for the assembly of the dynein-dynactin and MAD1-MAD2 complexes onto kinetochores. Its function related to the spindle assembly machinery is proposed to depend on its association in the mitotic RZZ complex.</text>
</comment>
<dbReference type="GO" id="GO:1990423">
    <property type="term" value="C:RZZ complex"/>
    <property type="evidence" value="ECO:0007669"/>
    <property type="project" value="UniProtKB-UniRule"/>
</dbReference>
<comment type="subunit">
    <text evidence="9">Component of the RZZ complex.</text>
</comment>
<dbReference type="InterPro" id="IPR018630">
    <property type="entry name" value="Zwilch"/>
</dbReference>
<comment type="subcellular location">
    <subcellularLocation>
        <location evidence="1 9">Chromosome</location>
        <location evidence="1 9">Centromere</location>
        <location evidence="1 9">Kinetochore</location>
    </subcellularLocation>
</comment>
<dbReference type="PANTHER" id="PTHR15995">
    <property type="entry name" value="PROTEIN ZWILCH HOMOLOG"/>
    <property type="match status" value="1"/>
</dbReference>
<keyword evidence="3 9" id="KW-0158">Chromosome</keyword>
<reference evidence="10 11" key="1">
    <citation type="journal article" date="2017" name="G3 (Bethesda)">
        <title>The Physical Genome Mapping of Anopheles albimanus Corrected Scaffold Misassemblies and Identified Interarm Rearrangements in Genus Anopheles.</title>
        <authorList>
            <person name="Artemov G.N."/>
            <person name="Peery A.N."/>
            <person name="Jiang X."/>
            <person name="Tu Z."/>
            <person name="Stegniy V.N."/>
            <person name="Sharakhova M.V."/>
            <person name="Sharakhov I.V."/>
        </authorList>
    </citation>
    <scope>NUCLEOTIDE SEQUENCE [LARGE SCALE GENOMIC DNA]</scope>
    <source>
        <strain evidence="10 11">ALBI9_A</strain>
    </source>
</reference>
<name>A0A182FQ61_ANOAL</name>
<dbReference type="Pfam" id="PF09817">
    <property type="entry name" value="Zwilch"/>
    <property type="match status" value="1"/>
</dbReference>
<evidence type="ECO:0000256" key="5">
    <source>
        <dbReference type="ARBA" id="ARBA00022776"/>
    </source>
</evidence>
<evidence type="ECO:0000256" key="3">
    <source>
        <dbReference type="ARBA" id="ARBA00022454"/>
    </source>
</evidence>
<dbReference type="STRING" id="7167.A0A182FQ61"/>
<dbReference type="Proteomes" id="UP000069272">
    <property type="component" value="Chromosome 2R"/>
</dbReference>
<dbReference type="RefSeq" id="XP_035778536.1">
    <property type="nucleotide sequence ID" value="XM_035922643.1"/>
</dbReference>
<keyword evidence="4 9" id="KW-0132">Cell division</keyword>
<evidence type="ECO:0000256" key="8">
    <source>
        <dbReference type="ARBA" id="ARBA00023328"/>
    </source>
</evidence>
<keyword evidence="11" id="KW-1185">Reference proteome</keyword>
<keyword evidence="5 9" id="KW-0498">Mitosis</keyword>
<keyword evidence="6 9" id="KW-0995">Kinetochore</keyword>
<evidence type="ECO:0000313" key="11">
    <source>
        <dbReference type="Proteomes" id="UP000069272"/>
    </source>
</evidence>
<comment type="similarity">
    <text evidence="2 9">Belongs to the ZWILCH family.</text>
</comment>
<evidence type="ECO:0000256" key="6">
    <source>
        <dbReference type="ARBA" id="ARBA00022838"/>
    </source>
</evidence>
<dbReference type="GeneID" id="118459355"/>